<evidence type="ECO:0000256" key="5">
    <source>
        <dbReference type="ARBA" id="ARBA00012299"/>
    </source>
</evidence>
<reference evidence="18 19" key="1">
    <citation type="submission" date="2016-08" db="EMBL/GenBank/DDBJ databases">
        <title>A Parts List for Fungal Cellulosomes Revealed by Comparative Genomics.</title>
        <authorList>
            <consortium name="DOE Joint Genome Institute"/>
            <person name="Haitjema C.H."/>
            <person name="Gilmore S.P."/>
            <person name="Henske J.K."/>
            <person name="Solomon K.V."/>
            <person name="De Groot R."/>
            <person name="Kuo A."/>
            <person name="Mondo S.J."/>
            <person name="Salamov A.A."/>
            <person name="Labutti K."/>
            <person name="Zhao Z."/>
            <person name="Chiniquy J."/>
            <person name="Barry K."/>
            <person name="Brewer H.M."/>
            <person name="Purvine S.O."/>
            <person name="Wright A.T."/>
            <person name="Boxma B."/>
            <person name="Van Alen T."/>
            <person name="Hackstein J.H."/>
            <person name="Baker S.E."/>
            <person name="Grigoriev I.V."/>
            <person name="O'Malley M.A."/>
        </authorList>
    </citation>
    <scope>NUCLEOTIDE SEQUENCE [LARGE SCALE GENOMIC DNA]</scope>
    <source>
        <strain evidence="18 19">S4</strain>
    </source>
</reference>
<dbReference type="FunFam" id="3.30.830.10:FF:000002">
    <property type="entry name" value="Mitochondrial-processing peptidase subunit beta"/>
    <property type="match status" value="1"/>
</dbReference>
<dbReference type="EC" id="3.4.24.64" evidence="5"/>
<evidence type="ECO:0000256" key="14">
    <source>
        <dbReference type="ARBA" id="ARBA00045757"/>
    </source>
</evidence>
<comment type="cofactor">
    <cofactor evidence="2">
        <name>Zn(2+)</name>
        <dbReference type="ChEBI" id="CHEBI:29105"/>
    </cofactor>
</comment>
<comment type="catalytic activity">
    <reaction evidence="1">
        <text>Release of N-terminal transit peptides from precursor proteins imported into the mitochondrion, typically with Arg in position P2.</text>
        <dbReference type="EC" id="3.4.24.64"/>
    </reaction>
</comment>
<organism evidence="18 19">
    <name type="scientific">Anaeromyces robustus</name>
    <dbReference type="NCBI Taxonomy" id="1754192"/>
    <lineage>
        <taxon>Eukaryota</taxon>
        <taxon>Fungi</taxon>
        <taxon>Fungi incertae sedis</taxon>
        <taxon>Chytridiomycota</taxon>
        <taxon>Chytridiomycota incertae sedis</taxon>
        <taxon>Neocallimastigomycetes</taxon>
        <taxon>Neocallimastigales</taxon>
        <taxon>Neocallimastigaceae</taxon>
        <taxon>Anaeromyces</taxon>
    </lineage>
</organism>
<proteinExistence type="inferred from homology"/>
<dbReference type="Proteomes" id="UP000193944">
    <property type="component" value="Unassembled WGS sequence"/>
</dbReference>
<comment type="caution">
    <text evidence="18">The sequence shown here is derived from an EMBL/GenBank/DDBJ whole genome shotgun (WGS) entry which is preliminary data.</text>
</comment>
<evidence type="ECO:0000256" key="3">
    <source>
        <dbReference type="ARBA" id="ARBA00004173"/>
    </source>
</evidence>
<dbReference type="InterPro" id="IPR007863">
    <property type="entry name" value="Peptidase_M16_C"/>
</dbReference>
<dbReference type="GO" id="GO:0006627">
    <property type="term" value="P:protein processing involved in protein targeting to mitochondrion"/>
    <property type="evidence" value="ECO:0007669"/>
    <property type="project" value="EnsemblFungi"/>
</dbReference>
<dbReference type="InterPro" id="IPR011249">
    <property type="entry name" value="Metalloenz_LuxS/M16"/>
</dbReference>
<evidence type="ECO:0000256" key="15">
    <source>
        <dbReference type="RuleBase" id="RU004447"/>
    </source>
</evidence>
<sequence>MNSKILLPKSFNLSRNLNLSFKVQASNLIYRRALSNISQANNSNYSYSYPKSLLGLPETRITRLDNGLRIATETNPKLKTATVGVWIDAGSRFETLADNGTAHFLEHMSFKGTNKRSQKDIELLIENIGSNLNAYTSREQTVYYAKTLTKNISTSIEVLSDILQNSKFELSAITRERDVILREYEEVQKMKDEVVFDELHKIAFPHSSLGFTILGPTDNIKKITRENIKSYISTNYTADRMVIIGAGGVDHDELVELAKKHFSKVPPPHNNKAIYDQFKNAKFVGGTALIKNEYPTNHIVLSVEGVGWSNPDYWSLLVAQSIIGSWDRTLGAGDQVGSKLAKEISKKNLANSFMSFNTSYTDTGLFGVYFITEPNSDLYQTCKSIIQEWMRLCDEDNISEKEVARAKNQLKTSLLLSLDGTTPIAEEIGRQMLIFNRRMSPLEVDRLIEQVDKQKIAEVSRKYFLNKELAVVGYGQVDKLDKDAHKQLAELMKIKRSAHH</sequence>
<keyword evidence="7" id="KW-0479">Metal-binding</keyword>
<evidence type="ECO:0000256" key="7">
    <source>
        <dbReference type="ARBA" id="ARBA00022723"/>
    </source>
</evidence>
<keyword evidence="12" id="KW-0496">Mitochondrion</keyword>
<comment type="function">
    <text evidence="14">Catalytic subunit of the essential mitochondrial processing protease (MPP), which cleaves the mitochondrial sequence off newly imported precursors proteins. Preferentially, cleaves after an arginine at position P2.</text>
</comment>
<evidence type="ECO:0000256" key="2">
    <source>
        <dbReference type="ARBA" id="ARBA00001947"/>
    </source>
</evidence>
<dbReference type="SUPFAM" id="SSF63411">
    <property type="entry name" value="LuxS/MPP-like metallohydrolase"/>
    <property type="match status" value="2"/>
</dbReference>
<dbReference type="Pfam" id="PF00675">
    <property type="entry name" value="Peptidase_M16"/>
    <property type="match status" value="1"/>
</dbReference>
<protein>
    <recommendedName>
        <fullName evidence="5">mitochondrial processing peptidase</fullName>
        <ecNumber evidence="5">3.4.24.64</ecNumber>
    </recommendedName>
    <alternativeName>
        <fullName evidence="13">Beta-MPP</fullName>
    </alternativeName>
</protein>
<evidence type="ECO:0000256" key="6">
    <source>
        <dbReference type="ARBA" id="ARBA00022670"/>
    </source>
</evidence>
<reference evidence="18 19" key="2">
    <citation type="submission" date="2016-08" db="EMBL/GenBank/DDBJ databases">
        <title>Pervasive Adenine N6-methylation of Active Genes in Fungi.</title>
        <authorList>
            <consortium name="DOE Joint Genome Institute"/>
            <person name="Mondo S.J."/>
            <person name="Dannebaum R.O."/>
            <person name="Kuo R.C."/>
            <person name="Labutti K."/>
            <person name="Haridas S."/>
            <person name="Kuo A."/>
            <person name="Salamov A."/>
            <person name="Ahrendt S.R."/>
            <person name="Lipzen A."/>
            <person name="Sullivan W."/>
            <person name="Andreopoulos W.B."/>
            <person name="Clum A."/>
            <person name="Lindquist E."/>
            <person name="Daum C."/>
            <person name="Ramamoorthy G.K."/>
            <person name="Gryganskyi A."/>
            <person name="Culley D."/>
            <person name="Magnuson J.K."/>
            <person name="James T.Y."/>
            <person name="O'Malley M.A."/>
            <person name="Stajich J.E."/>
            <person name="Spatafora J.W."/>
            <person name="Visel A."/>
            <person name="Grigoriev I.V."/>
        </authorList>
    </citation>
    <scope>NUCLEOTIDE SEQUENCE [LARGE SCALE GENOMIC DNA]</scope>
    <source>
        <strain evidence="18 19">S4</strain>
    </source>
</reference>
<gene>
    <name evidence="18" type="ORF">BCR32DRAFT_262559</name>
</gene>
<accession>A0A1Y1XGR6</accession>
<dbReference type="AlphaFoldDB" id="A0A1Y1XGR6"/>
<evidence type="ECO:0000256" key="1">
    <source>
        <dbReference type="ARBA" id="ARBA00001098"/>
    </source>
</evidence>
<evidence type="ECO:0000259" key="16">
    <source>
        <dbReference type="Pfam" id="PF00675"/>
    </source>
</evidence>
<dbReference type="PROSITE" id="PS00143">
    <property type="entry name" value="INSULINASE"/>
    <property type="match status" value="1"/>
</dbReference>
<dbReference type="GO" id="GO:0017087">
    <property type="term" value="C:mitochondrial processing peptidase complex"/>
    <property type="evidence" value="ECO:0007669"/>
    <property type="project" value="EnsemblFungi"/>
</dbReference>
<evidence type="ECO:0000256" key="9">
    <source>
        <dbReference type="ARBA" id="ARBA00022833"/>
    </source>
</evidence>
<dbReference type="OrthoDB" id="10251424at2759"/>
<dbReference type="InterPro" id="IPR011765">
    <property type="entry name" value="Pept_M16_N"/>
</dbReference>
<evidence type="ECO:0000256" key="13">
    <source>
        <dbReference type="ARBA" id="ARBA00031018"/>
    </source>
</evidence>
<keyword evidence="6" id="KW-0645">Protease</keyword>
<feature type="domain" description="Peptidase M16 N-terminal" evidence="16">
    <location>
        <begin position="69"/>
        <end position="216"/>
    </location>
</feature>
<evidence type="ECO:0000256" key="10">
    <source>
        <dbReference type="ARBA" id="ARBA00022946"/>
    </source>
</evidence>
<evidence type="ECO:0000259" key="17">
    <source>
        <dbReference type="Pfam" id="PF05193"/>
    </source>
</evidence>
<evidence type="ECO:0000256" key="11">
    <source>
        <dbReference type="ARBA" id="ARBA00023049"/>
    </source>
</evidence>
<dbReference type="Pfam" id="PF05193">
    <property type="entry name" value="Peptidase_M16_C"/>
    <property type="match status" value="1"/>
</dbReference>
<evidence type="ECO:0000256" key="8">
    <source>
        <dbReference type="ARBA" id="ARBA00022801"/>
    </source>
</evidence>
<keyword evidence="9" id="KW-0862">Zinc</keyword>
<keyword evidence="19" id="KW-1185">Reference proteome</keyword>
<dbReference type="PANTHER" id="PTHR11851">
    <property type="entry name" value="METALLOPROTEASE"/>
    <property type="match status" value="1"/>
</dbReference>
<evidence type="ECO:0000256" key="4">
    <source>
        <dbReference type="ARBA" id="ARBA00007261"/>
    </source>
</evidence>
<dbReference type="FunFam" id="3.30.830.10:FF:000001">
    <property type="entry name" value="Mitochondrial-processing peptidase subunit beta, mitochondrial"/>
    <property type="match status" value="1"/>
</dbReference>
<dbReference type="Gene3D" id="3.30.830.10">
    <property type="entry name" value="Metalloenzyme, LuxS/M16 peptidase-like"/>
    <property type="match status" value="2"/>
</dbReference>
<feature type="domain" description="Peptidase M16 C-terminal" evidence="17">
    <location>
        <begin position="222"/>
        <end position="410"/>
    </location>
</feature>
<dbReference type="InterPro" id="IPR001431">
    <property type="entry name" value="Pept_M16_Zn_BS"/>
</dbReference>
<dbReference type="GO" id="GO:0004222">
    <property type="term" value="F:metalloendopeptidase activity"/>
    <property type="evidence" value="ECO:0007669"/>
    <property type="project" value="UniProtKB-EC"/>
</dbReference>
<keyword evidence="8" id="KW-0378">Hydrolase</keyword>
<dbReference type="EMBL" id="MCFG01000049">
    <property type="protein sequence ID" value="ORX84596.1"/>
    <property type="molecule type" value="Genomic_DNA"/>
</dbReference>
<dbReference type="STRING" id="1754192.A0A1Y1XGR6"/>
<dbReference type="PANTHER" id="PTHR11851:SF149">
    <property type="entry name" value="GH01077P"/>
    <property type="match status" value="1"/>
</dbReference>
<keyword evidence="11" id="KW-0482">Metalloprotease</keyword>
<dbReference type="GO" id="GO:0046872">
    <property type="term" value="F:metal ion binding"/>
    <property type="evidence" value="ECO:0007669"/>
    <property type="project" value="UniProtKB-KW"/>
</dbReference>
<keyword evidence="10" id="KW-0809">Transit peptide</keyword>
<evidence type="ECO:0000313" key="18">
    <source>
        <dbReference type="EMBL" id="ORX84596.1"/>
    </source>
</evidence>
<name>A0A1Y1XGR6_9FUNG</name>
<comment type="subcellular location">
    <subcellularLocation>
        <location evidence="3">Mitochondrion</location>
    </subcellularLocation>
</comment>
<evidence type="ECO:0000313" key="19">
    <source>
        <dbReference type="Proteomes" id="UP000193944"/>
    </source>
</evidence>
<comment type="similarity">
    <text evidence="4 15">Belongs to the peptidase M16 family.</text>
</comment>
<dbReference type="InterPro" id="IPR050361">
    <property type="entry name" value="MPP/UQCRC_Complex"/>
</dbReference>
<evidence type="ECO:0000256" key="12">
    <source>
        <dbReference type="ARBA" id="ARBA00023128"/>
    </source>
</evidence>